<dbReference type="KEGG" id="psn:Pedsa_1526"/>
<evidence type="ECO:0000313" key="3">
    <source>
        <dbReference type="EMBL" id="ADY52087.1"/>
    </source>
</evidence>
<feature type="chain" id="PRO_5003255918" evidence="1">
    <location>
        <begin position="33"/>
        <end position="321"/>
    </location>
</feature>
<dbReference type="AlphaFoldDB" id="F0S5E2"/>
<proteinExistence type="predicted"/>
<evidence type="ECO:0000256" key="1">
    <source>
        <dbReference type="SAM" id="SignalP"/>
    </source>
</evidence>
<dbReference type="InterPro" id="IPR018711">
    <property type="entry name" value="NAGPA"/>
</dbReference>
<feature type="domain" description="Phosphodiester glycosidase" evidence="2">
    <location>
        <begin position="135"/>
        <end position="317"/>
    </location>
</feature>
<dbReference type="EMBL" id="CP002545">
    <property type="protein sequence ID" value="ADY52087.1"/>
    <property type="molecule type" value="Genomic_DNA"/>
</dbReference>
<dbReference type="PROSITE" id="PS51257">
    <property type="entry name" value="PROKAR_LIPOPROTEIN"/>
    <property type="match status" value="1"/>
</dbReference>
<protein>
    <submittedName>
        <fullName evidence="3">Exopolysaccharide biosynthesis protein</fullName>
    </submittedName>
</protein>
<keyword evidence="4" id="KW-1185">Reference proteome</keyword>
<dbReference type="eggNOG" id="COG4632">
    <property type="taxonomic scope" value="Bacteria"/>
</dbReference>
<dbReference type="PANTHER" id="PTHR40446">
    <property type="entry name" value="N-ACETYLGLUCOSAMINE-1-PHOSPHODIESTER ALPHA-N-ACETYLGLUCOSAMINIDASE"/>
    <property type="match status" value="1"/>
</dbReference>
<reference evidence="4" key="2">
    <citation type="submission" date="2011-02" db="EMBL/GenBank/DDBJ databases">
        <title>The complete genome of Pedobacter saltans DSM 12145.</title>
        <authorList>
            <consortium name="US DOE Joint Genome Institute (JGI-PGF)"/>
            <person name="Lucas S."/>
            <person name="Copeland A."/>
            <person name="Lapidus A."/>
            <person name="Bruce D."/>
            <person name="Goodwin L."/>
            <person name="Pitluck S."/>
            <person name="Kyrpides N."/>
            <person name="Mavromatis K."/>
            <person name="Pagani I."/>
            <person name="Ivanova N."/>
            <person name="Ovchinnikova G."/>
            <person name="Lu M."/>
            <person name="Detter J.C."/>
            <person name="Han C."/>
            <person name="Land M."/>
            <person name="Hauser L."/>
            <person name="Markowitz V."/>
            <person name="Cheng J.-F."/>
            <person name="Hugenholtz P."/>
            <person name="Woyke T."/>
            <person name="Wu D."/>
            <person name="Tindall B."/>
            <person name="Pomrenke H.G."/>
            <person name="Brambilla E."/>
            <person name="Klenk H.-P."/>
            <person name="Eisen J.A."/>
        </authorList>
    </citation>
    <scope>NUCLEOTIDE SEQUENCE [LARGE SCALE GENOMIC DNA]</scope>
    <source>
        <strain evidence="4">ATCC 51119 / DSM 12145 / JCM 21818 / LMG 10337 / NBRC 100064 / NCIMB 13643</strain>
    </source>
</reference>
<dbReference type="Pfam" id="PF09992">
    <property type="entry name" value="NAGPA"/>
    <property type="match status" value="1"/>
</dbReference>
<feature type="signal peptide" evidence="1">
    <location>
        <begin position="1"/>
        <end position="32"/>
    </location>
</feature>
<organism evidence="3 4">
    <name type="scientific">Pseudopedobacter saltans (strain ATCC 51119 / DSM 12145 / JCM 21818 / CCUG 39354 / LMG 10337 / NBRC 100064 / NCIMB 13643)</name>
    <name type="common">Pedobacter saltans</name>
    <dbReference type="NCBI Taxonomy" id="762903"/>
    <lineage>
        <taxon>Bacteria</taxon>
        <taxon>Pseudomonadati</taxon>
        <taxon>Bacteroidota</taxon>
        <taxon>Sphingobacteriia</taxon>
        <taxon>Sphingobacteriales</taxon>
        <taxon>Sphingobacteriaceae</taxon>
        <taxon>Pseudopedobacter</taxon>
    </lineage>
</organism>
<dbReference type="HOGENOM" id="CLU_073313_0_0_10"/>
<keyword evidence="1" id="KW-0732">Signal</keyword>
<dbReference type="PANTHER" id="PTHR40446:SF2">
    <property type="entry name" value="N-ACETYLGLUCOSAMINE-1-PHOSPHODIESTER ALPHA-N-ACETYLGLUCOSAMINIDASE"/>
    <property type="match status" value="1"/>
</dbReference>
<dbReference type="Proteomes" id="UP000000310">
    <property type="component" value="Chromosome"/>
</dbReference>
<name>F0S5E2_PSESL</name>
<accession>F0S5E2</accession>
<dbReference type="STRING" id="762903.Pedsa_1526"/>
<sequence>MDIKKTGNIMKKTMKRLLYLLVLNAVFLTACKDEEATKKVLDNNLSEISKLLLEKSGIVSEVYTDTTIVVANGIEETEIHFLKKDGLTTRVFILKVDLKVPGIKVKVATPYDSPGYTGQTVPDMAKYIENANTKVLGGVNGDFYDIANFLPRGPLHKNGVVIKGNFTPSVSLPQQALSFIGIKKDGKPIIGYANEYDAVKSDLKEATGGGALLTRNGEKVDNSRFAVALDPRIAIGYTEDDIMYFIVVDGRNFYNSNGATYSDLSGIFYALGTHSSINLDGGGSATMMIRNPEADILQVRNRPSDGRPRAVAHAWMIVSEN</sequence>
<evidence type="ECO:0000259" key="2">
    <source>
        <dbReference type="Pfam" id="PF09992"/>
    </source>
</evidence>
<reference evidence="3 4" key="1">
    <citation type="journal article" date="2011" name="Stand. Genomic Sci.">
        <title>Complete genome sequence of the gliding, heparinolytic Pedobacter saltans type strain (113).</title>
        <authorList>
            <person name="Liolios K."/>
            <person name="Sikorski J."/>
            <person name="Lu M."/>
            <person name="Nolan M."/>
            <person name="Lapidus A."/>
            <person name="Lucas S."/>
            <person name="Hammon N."/>
            <person name="Deshpande S."/>
            <person name="Cheng J.F."/>
            <person name="Tapia R."/>
            <person name="Han C."/>
            <person name="Goodwin L."/>
            <person name="Pitluck S."/>
            <person name="Huntemann M."/>
            <person name="Ivanova N."/>
            <person name="Pagani I."/>
            <person name="Mavromatis K."/>
            <person name="Ovchinikova G."/>
            <person name="Pati A."/>
            <person name="Chen A."/>
            <person name="Palaniappan K."/>
            <person name="Land M."/>
            <person name="Hauser L."/>
            <person name="Brambilla E.M."/>
            <person name="Kotsyurbenko O."/>
            <person name="Rohde M."/>
            <person name="Tindall B.J."/>
            <person name="Abt B."/>
            <person name="Goker M."/>
            <person name="Detter J.C."/>
            <person name="Woyke T."/>
            <person name="Bristow J."/>
            <person name="Eisen J.A."/>
            <person name="Markowitz V."/>
            <person name="Hugenholtz P."/>
            <person name="Klenk H.P."/>
            <person name="Kyrpides N.C."/>
        </authorList>
    </citation>
    <scope>NUCLEOTIDE SEQUENCE [LARGE SCALE GENOMIC DNA]</scope>
    <source>
        <strain evidence="4">ATCC 51119 / DSM 12145 / JCM 21818 / LMG 10337 / NBRC 100064 / NCIMB 13643</strain>
    </source>
</reference>
<evidence type="ECO:0000313" key="4">
    <source>
        <dbReference type="Proteomes" id="UP000000310"/>
    </source>
</evidence>
<gene>
    <name evidence="3" type="ordered locus">Pedsa_1526</name>
</gene>